<reference evidence="4" key="1">
    <citation type="submission" date="2022-11" db="EMBL/GenBank/DDBJ databases">
        <title>Salinimicrobium profundisediminis sp. nov., isolated from deep-sea sediment of the Mariana Trench.</title>
        <authorList>
            <person name="Fu H."/>
        </authorList>
    </citation>
    <scope>NUCLEOTIDE SEQUENCE</scope>
    <source>
        <strain evidence="4">MT39</strain>
    </source>
</reference>
<keyword evidence="5" id="KW-1185">Reference proteome</keyword>
<dbReference type="AlphaFoldDB" id="A0A9X3CYV8"/>
<dbReference type="InterPro" id="IPR050179">
    <property type="entry name" value="Trans_hexapeptide_repeat"/>
</dbReference>
<evidence type="ECO:0000313" key="4">
    <source>
        <dbReference type="EMBL" id="MCX2837900.1"/>
    </source>
</evidence>
<dbReference type="InterPro" id="IPR020019">
    <property type="entry name" value="AcTrfase_PglD-like"/>
</dbReference>
<evidence type="ECO:0000313" key="5">
    <source>
        <dbReference type="Proteomes" id="UP001148482"/>
    </source>
</evidence>
<dbReference type="Pfam" id="PF17836">
    <property type="entry name" value="PglD_N"/>
    <property type="match status" value="1"/>
</dbReference>
<feature type="domain" description="PglD N-terminal" evidence="3">
    <location>
        <begin position="5"/>
        <end position="82"/>
    </location>
</feature>
<dbReference type="CDD" id="cd03360">
    <property type="entry name" value="LbH_AT_putative"/>
    <property type="match status" value="1"/>
</dbReference>
<evidence type="ECO:0000256" key="1">
    <source>
        <dbReference type="ARBA" id="ARBA00007274"/>
    </source>
</evidence>
<comment type="caution">
    <text evidence="4">The sequence shown here is derived from an EMBL/GenBank/DDBJ whole genome shotgun (WGS) entry which is preliminary data.</text>
</comment>
<dbReference type="Gene3D" id="2.160.10.10">
    <property type="entry name" value="Hexapeptide repeat proteins"/>
    <property type="match status" value="1"/>
</dbReference>
<dbReference type="SUPFAM" id="SSF51161">
    <property type="entry name" value="Trimeric LpxA-like enzymes"/>
    <property type="match status" value="1"/>
</dbReference>
<dbReference type="EMBL" id="JAPJDA010000009">
    <property type="protein sequence ID" value="MCX2837900.1"/>
    <property type="molecule type" value="Genomic_DNA"/>
</dbReference>
<accession>A0A9X3CYV8</accession>
<sequence length="221" mass="24968">MEKKKLIIYGVGRFAEYVQYVFEQDSSYIVEAFCIESKLMDLQTWKSKIPLISLEVFLKEYSVENYFVFVAVGNNNIRKHFFLLFKENGFSLANYISTQCSSWPNLRLGENIFIDEGCVLQPFIEIGDNSILFTSQIGHHTHIGKHSLISGAKTGGNVKIGDNCYVGLNASIKQNISVADNSIVGMGCIIEKDTDLNEVYTHKGTVKRKIDATQISSRFLR</sequence>
<dbReference type="InterPro" id="IPR041561">
    <property type="entry name" value="PglD_N"/>
</dbReference>
<dbReference type="InterPro" id="IPR011004">
    <property type="entry name" value="Trimer_LpxA-like_sf"/>
</dbReference>
<organism evidence="4 5">
    <name type="scientific">Salinimicrobium profundisediminis</name>
    <dbReference type="NCBI Taxonomy" id="2994553"/>
    <lineage>
        <taxon>Bacteria</taxon>
        <taxon>Pseudomonadati</taxon>
        <taxon>Bacteroidota</taxon>
        <taxon>Flavobacteriia</taxon>
        <taxon>Flavobacteriales</taxon>
        <taxon>Flavobacteriaceae</taxon>
        <taxon>Salinimicrobium</taxon>
    </lineage>
</organism>
<feature type="binding site" evidence="2">
    <location>
        <position position="73"/>
    </location>
    <ligand>
        <name>substrate</name>
    </ligand>
</feature>
<protein>
    <submittedName>
        <fullName evidence="4">Acetyltransferase</fullName>
    </submittedName>
</protein>
<evidence type="ECO:0000259" key="3">
    <source>
        <dbReference type="Pfam" id="PF17836"/>
    </source>
</evidence>
<dbReference type="Gene3D" id="3.40.50.20">
    <property type="match status" value="1"/>
</dbReference>
<gene>
    <name evidence="4" type="ORF">OQ279_07005</name>
</gene>
<comment type="similarity">
    <text evidence="1">Belongs to the transferase hexapeptide repeat family.</text>
</comment>
<dbReference type="InterPro" id="IPR001451">
    <property type="entry name" value="Hexapep"/>
</dbReference>
<name>A0A9X3CYV8_9FLAO</name>
<dbReference type="Pfam" id="PF14602">
    <property type="entry name" value="Hexapep_2"/>
    <property type="match status" value="1"/>
</dbReference>
<dbReference type="RefSeq" id="WP_266069150.1">
    <property type="nucleotide sequence ID" value="NZ_JAPJDA010000009.1"/>
</dbReference>
<evidence type="ECO:0000256" key="2">
    <source>
        <dbReference type="PIRSR" id="PIRSR620019-2"/>
    </source>
</evidence>
<dbReference type="Proteomes" id="UP001148482">
    <property type="component" value="Unassembled WGS sequence"/>
</dbReference>
<dbReference type="PANTHER" id="PTHR43300">
    <property type="entry name" value="ACETYLTRANSFERASE"/>
    <property type="match status" value="1"/>
</dbReference>
<proteinExistence type="inferred from homology"/>
<dbReference type="PANTHER" id="PTHR43300:SF4">
    <property type="entry name" value="ACYL-[ACYL-CARRIER-PROTEIN]--UDP-N-ACETYLGLUCOSAMINE O-ACYLTRANSFERASE"/>
    <property type="match status" value="1"/>
</dbReference>